<dbReference type="InterPro" id="IPR030184">
    <property type="entry name" value="WAT1-related"/>
</dbReference>
<evidence type="ECO:0000256" key="1">
    <source>
        <dbReference type="ARBA" id="ARBA00022692"/>
    </source>
</evidence>
<evidence type="ECO:0000256" key="3">
    <source>
        <dbReference type="ARBA" id="ARBA00023136"/>
    </source>
</evidence>
<dbReference type="AlphaFoldDB" id="A0AAP0QV07"/>
<keyword evidence="2 4" id="KW-1133">Transmembrane helix</keyword>
<accession>A0AAP0QV07</accession>
<evidence type="ECO:0000313" key="5">
    <source>
        <dbReference type="EMBL" id="KAK9216150.1"/>
    </source>
</evidence>
<gene>
    <name evidence="5" type="ORF">WN944_008157</name>
</gene>
<feature type="transmembrane region" description="Helical" evidence="4">
    <location>
        <begin position="52"/>
        <end position="77"/>
    </location>
</feature>
<name>A0AAP0QV07_9ROSI</name>
<evidence type="ECO:0000256" key="2">
    <source>
        <dbReference type="ARBA" id="ARBA00022989"/>
    </source>
</evidence>
<dbReference type="Proteomes" id="UP001428341">
    <property type="component" value="Unassembled WGS sequence"/>
</dbReference>
<dbReference type="PANTHER" id="PTHR31218">
    <property type="entry name" value="WAT1-RELATED PROTEIN"/>
    <property type="match status" value="1"/>
</dbReference>
<keyword evidence="6" id="KW-1185">Reference proteome</keyword>
<dbReference type="GO" id="GO:0016020">
    <property type="term" value="C:membrane"/>
    <property type="evidence" value="ECO:0007669"/>
    <property type="project" value="InterPro"/>
</dbReference>
<evidence type="ECO:0000256" key="4">
    <source>
        <dbReference type="SAM" id="Phobius"/>
    </source>
</evidence>
<evidence type="ECO:0000313" key="6">
    <source>
        <dbReference type="Proteomes" id="UP001428341"/>
    </source>
</evidence>
<comment type="caution">
    <text evidence="5">The sequence shown here is derived from an EMBL/GenBank/DDBJ whole genome shotgun (WGS) entry which is preliminary data.</text>
</comment>
<keyword evidence="1 4" id="KW-0812">Transmembrane</keyword>
<reference evidence="5 6" key="1">
    <citation type="submission" date="2024-05" db="EMBL/GenBank/DDBJ databases">
        <title>Haplotype-resolved chromosome-level genome assembly of Huyou (Citrus changshanensis).</title>
        <authorList>
            <person name="Miao C."/>
            <person name="Chen W."/>
            <person name="Wu Y."/>
            <person name="Wang L."/>
            <person name="Zhao S."/>
            <person name="Grierson D."/>
            <person name="Xu C."/>
            <person name="Chen K."/>
        </authorList>
    </citation>
    <scope>NUCLEOTIDE SEQUENCE [LARGE SCALE GENOMIC DNA]</scope>
    <source>
        <strain evidence="5">01-14</strain>
        <tissue evidence="5">Leaf</tissue>
    </source>
</reference>
<keyword evidence="3 4" id="KW-0472">Membrane</keyword>
<feature type="transmembrane region" description="Helical" evidence="4">
    <location>
        <begin position="14"/>
        <end position="32"/>
    </location>
</feature>
<proteinExistence type="predicted"/>
<sequence length="127" mass="13930">MATLNQGMNRYVPIVYRNYIAAFVLAPFALVLESHRESSGGDDSDKQWVAGTLLILLGCVSWSSSYVLQGAAISVAVERRSSGWAVVWDSRLFAPLYTLARESHNYVQGLVTKTEGPVFVTALDLFA</sequence>
<dbReference type="GO" id="GO:0022857">
    <property type="term" value="F:transmembrane transporter activity"/>
    <property type="evidence" value="ECO:0007669"/>
    <property type="project" value="InterPro"/>
</dbReference>
<dbReference type="EMBL" id="JBCGBO010000003">
    <property type="protein sequence ID" value="KAK9216150.1"/>
    <property type="molecule type" value="Genomic_DNA"/>
</dbReference>
<organism evidence="5 6">
    <name type="scientific">Citrus x changshan-huyou</name>
    <dbReference type="NCBI Taxonomy" id="2935761"/>
    <lineage>
        <taxon>Eukaryota</taxon>
        <taxon>Viridiplantae</taxon>
        <taxon>Streptophyta</taxon>
        <taxon>Embryophyta</taxon>
        <taxon>Tracheophyta</taxon>
        <taxon>Spermatophyta</taxon>
        <taxon>Magnoliopsida</taxon>
        <taxon>eudicotyledons</taxon>
        <taxon>Gunneridae</taxon>
        <taxon>Pentapetalae</taxon>
        <taxon>rosids</taxon>
        <taxon>malvids</taxon>
        <taxon>Sapindales</taxon>
        <taxon>Rutaceae</taxon>
        <taxon>Aurantioideae</taxon>
        <taxon>Citrus</taxon>
    </lineage>
</organism>
<protein>
    <submittedName>
        <fullName evidence="5">Uncharacterized protein</fullName>
    </submittedName>
</protein>